<dbReference type="GO" id="GO:0006368">
    <property type="term" value="P:transcription elongation by RNA polymerase II"/>
    <property type="evidence" value="ECO:0007669"/>
    <property type="project" value="InterPro"/>
</dbReference>
<reference evidence="2" key="2">
    <citation type="submission" date="2025-08" db="UniProtKB">
        <authorList>
            <consortium name="Ensembl"/>
        </authorList>
    </citation>
    <scope>IDENTIFICATION</scope>
    <source>
        <strain evidence="2">Boxer</strain>
    </source>
</reference>
<evidence type="ECO:0000313" key="3">
    <source>
        <dbReference type="Proteomes" id="UP000805418"/>
    </source>
</evidence>
<dbReference type="PANTHER" id="PTHR13248">
    <property type="entry name" value="TRANSCRIPTION ELONGATION FACTOR B POLYPEPTIDE 2"/>
    <property type="match status" value="1"/>
</dbReference>
<dbReference type="Ensembl" id="ENSCAFT00845014297.1">
    <property type="protein sequence ID" value="ENSCAFP00845011079.1"/>
    <property type="gene ID" value="ENSCAFG00845008121.1"/>
</dbReference>
<reference evidence="2" key="3">
    <citation type="submission" date="2025-09" db="UniProtKB">
        <authorList>
            <consortium name="Ensembl"/>
        </authorList>
    </citation>
    <scope>IDENTIFICATION</scope>
    <source>
        <strain evidence="2">Boxer</strain>
    </source>
</reference>
<evidence type="ECO:0000313" key="2">
    <source>
        <dbReference type="Ensembl" id="ENSCAFP00845011079.1"/>
    </source>
</evidence>
<protein>
    <submittedName>
        <fullName evidence="2">Uncharacterized protein</fullName>
    </submittedName>
</protein>
<feature type="compositionally biased region" description="Gly residues" evidence="1">
    <location>
        <begin position="79"/>
        <end position="91"/>
    </location>
</feature>
<dbReference type="PANTHER" id="PTHR13248:SF4">
    <property type="entry name" value="ELONGIN B"/>
    <property type="match status" value="1"/>
</dbReference>
<feature type="region of interest" description="Disordered" evidence="1">
    <location>
        <begin position="1"/>
        <end position="228"/>
    </location>
</feature>
<dbReference type="AlphaFoldDB" id="A0A8I3N2M5"/>
<accession>A0A8I3N2M5</accession>
<sequence length="283" mass="29513">QPRGFQKGPKASPSLPDTGASLPPGLEWRQLSSTRGGPHSPHPKNQSSFGSCHRRPPPGPPRSIHRAPAVATLRAARGVTGGDGAPGGGCGSKAPQGCGPAPLPGNSNAPRERGGGRTPPGDCADPRRRPPRAPPHAHAPSPSPRRRRRRRRRRLPLRRAPGGRRRAPKRARHPSPPRRHRPPPHTPPSAMFAAAGRGALRAAGRAEGPSRQAPGSSPRLAPRPPATVGLAFRADEAFEALRIGPFSSPPELPDVMKPQDSGSSASQQAVQGEGPGPTPSAPQ</sequence>
<dbReference type="GeneTree" id="ENSGT00390000018316"/>
<feature type="compositionally biased region" description="Low complexity" evidence="1">
    <location>
        <begin position="188"/>
        <end position="206"/>
    </location>
</feature>
<feature type="region of interest" description="Disordered" evidence="1">
    <location>
        <begin position="242"/>
        <end position="283"/>
    </location>
</feature>
<name>A0A8I3N2M5_CANLF</name>
<keyword evidence="3" id="KW-1185">Reference proteome</keyword>
<dbReference type="InterPro" id="IPR039049">
    <property type="entry name" value="ELOB"/>
</dbReference>
<reference evidence="2" key="1">
    <citation type="submission" date="2020-03" db="EMBL/GenBank/DDBJ databases">
        <title>Long-read based genome assembly of a Labrador retriever dog.</title>
        <authorList>
            <person name="Eory L."/>
            <person name="Zhang W."/>
            <person name="Schoenebeck J."/>
        </authorList>
    </citation>
    <scope>NUCLEOTIDE SEQUENCE [LARGE SCALE GENOMIC DNA]</scope>
    <source>
        <strain evidence="2">Labrador retriever</strain>
    </source>
</reference>
<feature type="compositionally biased region" description="Low complexity" evidence="1">
    <location>
        <begin position="259"/>
        <end position="272"/>
    </location>
</feature>
<feature type="compositionally biased region" description="Basic residues" evidence="1">
    <location>
        <begin position="144"/>
        <end position="183"/>
    </location>
</feature>
<dbReference type="GO" id="GO:0030891">
    <property type="term" value="C:VCB complex"/>
    <property type="evidence" value="ECO:0007669"/>
    <property type="project" value="InterPro"/>
</dbReference>
<organism evidence="2 3">
    <name type="scientific">Canis lupus familiaris</name>
    <name type="common">Dog</name>
    <name type="synonym">Canis familiaris</name>
    <dbReference type="NCBI Taxonomy" id="9615"/>
    <lineage>
        <taxon>Eukaryota</taxon>
        <taxon>Metazoa</taxon>
        <taxon>Chordata</taxon>
        <taxon>Craniata</taxon>
        <taxon>Vertebrata</taxon>
        <taxon>Euteleostomi</taxon>
        <taxon>Mammalia</taxon>
        <taxon>Eutheria</taxon>
        <taxon>Laurasiatheria</taxon>
        <taxon>Carnivora</taxon>
        <taxon>Caniformia</taxon>
        <taxon>Canidae</taxon>
        <taxon>Canis</taxon>
    </lineage>
</organism>
<proteinExistence type="predicted"/>
<dbReference type="Proteomes" id="UP000805418">
    <property type="component" value="Chromosome 13"/>
</dbReference>
<evidence type="ECO:0000256" key="1">
    <source>
        <dbReference type="SAM" id="MobiDB-lite"/>
    </source>
</evidence>
<dbReference type="GO" id="GO:0070449">
    <property type="term" value="C:elongin complex"/>
    <property type="evidence" value="ECO:0007669"/>
    <property type="project" value="InterPro"/>
</dbReference>